<evidence type="ECO:0000313" key="8">
    <source>
        <dbReference type="EMBL" id="RKX69157.1"/>
    </source>
</evidence>
<dbReference type="InterPro" id="IPR044934">
    <property type="entry name" value="Streptopain_sf"/>
</dbReference>
<dbReference type="InterPro" id="IPR000200">
    <property type="entry name" value="Peptidase_C10"/>
</dbReference>
<keyword evidence="5" id="KW-0788">Thiol protease</keyword>
<dbReference type="GO" id="GO:0008234">
    <property type="term" value="F:cysteine-type peptidase activity"/>
    <property type="evidence" value="ECO:0007669"/>
    <property type="project" value="UniProtKB-KW"/>
</dbReference>
<dbReference type="InterPro" id="IPR038765">
    <property type="entry name" value="Papain-like_cys_pep_sf"/>
</dbReference>
<organism evidence="8 9">
    <name type="scientific">candidate division TA06 bacterium</name>
    <dbReference type="NCBI Taxonomy" id="2250710"/>
    <lineage>
        <taxon>Bacteria</taxon>
        <taxon>Bacteria division TA06</taxon>
    </lineage>
</organism>
<evidence type="ECO:0000256" key="1">
    <source>
        <dbReference type="ARBA" id="ARBA00009693"/>
    </source>
</evidence>
<sequence length="531" mass="60055">MKKTIFILGITLLISIILYSEPITIEDAHQVADTYLKLKHEESKYSISMTFAIKGNDDILSYIFDLKPIGFIAISSDNNITPIIAYSFRNNLVRDEENLLYYMLKKDMEFRLEAMDLFPSEKIQHNNTLWQEYISEEILETGNRDFQQWPEPGSTSTSGWIETTWNQSYPYNMFCPLDNSGQRSIVGCTATAMAQIVNFHEYIGNASFSDTDDYTTWSQGIHIDDDHEERDFPSFPELNVYLDTLRYHYENSMVLTNEDKATLSFACGVSVEMDYSSSGSGAWPVPEAFINKFGFDSAHWMNYDEWGFYDSLCTDMMNARPAELCIYTSGWNNGHAIVSDGYNTDDFYHLNFGWGATQPNLIITAWYSLPQGMPAGYCIVYCAVLNIEGGDRPLTVSGIVYTDEVNPTGTTINFQGDHSYSTTVEDSNGFYEIPTVFPGYYTASAFLGRLYYQTKEVYIDSAHTVVDFNLFNYESVTGVVSVEGGADPTGAIINFVGDYNYSTVVDNLNGEYEILDVMPGHYTATANLNRI</sequence>
<keyword evidence="3" id="KW-0732">Signal</keyword>
<dbReference type="AlphaFoldDB" id="A0A660SER1"/>
<dbReference type="Gene3D" id="3.90.70.50">
    <property type="entry name" value="Peptidase C10, streptopain"/>
    <property type="match status" value="1"/>
</dbReference>
<feature type="active site" description="Nucleophile" evidence="6">
    <location>
        <position position="188"/>
    </location>
</feature>
<dbReference type="Pfam" id="PF01640">
    <property type="entry name" value="Peptidase_C10"/>
    <property type="match status" value="1"/>
</dbReference>
<feature type="non-terminal residue" evidence="8">
    <location>
        <position position="531"/>
    </location>
</feature>
<dbReference type="SUPFAM" id="SSF54001">
    <property type="entry name" value="Cysteine proteinases"/>
    <property type="match status" value="1"/>
</dbReference>
<evidence type="ECO:0000256" key="5">
    <source>
        <dbReference type="ARBA" id="ARBA00022807"/>
    </source>
</evidence>
<evidence type="ECO:0000256" key="4">
    <source>
        <dbReference type="ARBA" id="ARBA00022801"/>
    </source>
</evidence>
<dbReference type="Pfam" id="PF13734">
    <property type="entry name" value="Inhibitor_I69"/>
    <property type="match status" value="1"/>
</dbReference>
<reference evidence="8 9" key="1">
    <citation type="submission" date="2018-06" db="EMBL/GenBank/DDBJ databases">
        <title>Extensive metabolic versatility and redundancy in microbially diverse, dynamic hydrothermal sediments.</title>
        <authorList>
            <person name="Dombrowski N."/>
            <person name="Teske A."/>
            <person name="Baker B.J."/>
        </authorList>
    </citation>
    <scope>NUCLEOTIDE SEQUENCE [LARGE SCALE GENOMIC DNA]</scope>
    <source>
        <strain evidence="8">B10_G13</strain>
    </source>
</reference>
<dbReference type="GO" id="GO:0006508">
    <property type="term" value="P:proteolysis"/>
    <property type="evidence" value="ECO:0007669"/>
    <property type="project" value="UniProtKB-KW"/>
</dbReference>
<dbReference type="InterPro" id="IPR025896">
    <property type="entry name" value="Spi_Prtas-inh"/>
</dbReference>
<comment type="caution">
    <text evidence="8">The sequence shown here is derived from an EMBL/GenBank/DDBJ whole genome shotgun (WGS) entry which is preliminary data.</text>
</comment>
<evidence type="ECO:0000256" key="3">
    <source>
        <dbReference type="ARBA" id="ARBA00022729"/>
    </source>
</evidence>
<proteinExistence type="inferred from homology"/>
<dbReference type="Gene3D" id="2.60.40.1120">
    <property type="entry name" value="Carboxypeptidase-like, regulatory domain"/>
    <property type="match status" value="1"/>
</dbReference>
<name>A0A660SER1_UNCT6</name>
<evidence type="ECO:0000256" key="6">
    <source>
        <dbReference type="PIRSR" id="PIRSR600200-1"/>
    </source>
</evidence>
<evidence type="ECO:0000256" key="2">
    <source>
        <dbReference type="ARBA" id="ARBA00022670"/>
    </source>
</evidence>
<protein>
    <recommendedName>
        <fullName evidence="7">Spi protease inhibitor domain-containing protein</fullName>
    </recommendedName>
</protein>
<dbReference type="PRINTS" id="PR00797">
    <property type="entry name" value="STREPTOPAIN"/>
</dbReference>
<feature type="domain" description="Spi protease inhibitor" evidence="7">
    <location>
        <begin position="21"/>
        <end position="96"/>
    </location>
</feature>
<keyword evidence="2" id="KW-0645">Protease</keyword>
<dbReference type="EMBL" id="QNBD01000213">
    <property type="protein sequence ID" value="RKX69157.1"/>
    <property type="molecule type" value="Genomic_DNA"/>
</dbReference>
<feature type="active site" description="Proton acceptor" evidence="6">
    <location>
        <position position="335"/>
    </location>
</feature>
<comment type="similarity">
    <text evidence="1">Belongs to the peptidase C10 family.</text>
</comment>
<gene>
    <name evidence="8" type="ORF">DRP43_04715</name>
</gene>
<keyword evidence="4" id="KW-0378">Hydrolase</keyword>
<dbReference type="Proteomes" id="UP000271125">
    <property type="component" value="Unassembled WGS sequence"/>
</dbReference>
<evidence type="ECO:0000259" key="7">
    <source>
        <dbReference type="Pfam" id="PF13734"/>
    </source>
</evidence>
<evidence type="ECO:0000313" key="9">
    <source>
        <dbReference type="Proteomes" id="UP000271125"/>
    </source>
</evidence>
<accession>A0A660SER1</accession>